<protein>
    <recommendedName>
        <fullName evidence="3">Cell wall assembly regulator SMI1</fullName>
    </recommendedName>
</protein>
<gene>
    <name evidence="1" type="ORF">ATK86_7058</name>
</gene>
<evidence type="ECO:0000313" key="1">
    <source>
        <dbReference type="EMBL" id="PKV82568.1"/>
    </source>
</evidence>
<accession>A0A2N3VLS1</accession>
<evidence type="ECO:0000313" key="2">
    <source>
        <dbReference type="Proteomes" id="UP000233766"/>
    </source>
</evidence>
<dbReference type="OrthoDB" id="3287229at2"/>
<dbReference type="EMBL" id="PJMW01000002">
    <property type="protein sequence ID" value="PKV82568.1"/>
    <property type="molecule type" value="Genomic_DNA"/>
</dbReference>
<sequence length="298" mass="32651">MRWTITIPDPTSMPPSALGFDGNAPTIEQAAHALVTTTRNYFQSRGHEANSISALAHIEDTTITVEGLLDPSVPNSDIIEQIIAAASAVPTIGDAAAAIADNRWRPRQSEPKGDLSAQIDRIQRWARDNLGHDVFYPATTTLESSPNTPTEVEILFEHSDNVMAGLLPGYELLSRTRSRQIRDMWLEIGTDQRHRFPEFAATYDPAVSSAEPAGSASELFLPEFYPIADQDGSTLFVDTRGGPMSNCVSEYSAEGASEGWMWPSATAMFTALADSLDDGQPFLREHPVVRDDTLIWDM</sequence>
<comment type="caution">
    <text evidence="1">The sequence shown here is derived from an EMBL/GenBank/DDBJ whole genome shotgun (WGS) entry which is preliminary data.</text>
</comment>
<dbReference type="Proteomes" id="UP000233766">
    <property type="component" value="Unassembled WGS sequence"/>
</dbReference>
<proteinExistence type="predicted"/>
<dbReference type="RefSeq" id="WP_143876198.1">
    <property type="nucleotide sequence ID" value="NZ_PJMW01000002.1"/>
</dbReference>
<keyword evidence="2" id="KW-1185">Reference proteome</keyword>
<evidence type="ECO:0008006" key="3">
    <source>
        <dbReference type="Google" id="ProtNLM"/>
    </source>
</evidence>
<reference evidence="1 2" key="1">
    <citation type="submission" date="2017-12" db="EMBL/GenBank/DDBJ databases">
        <title>Sequencing the genomes of 1000 Actinobacteria strains.</title>
        <authorList>
            <person name="Klenk H.-P."/>
        </authorList>
    </citation>
    <scope>NUCLEOTIDE SEQUENCE [LARGE SCALE GENOMIC DNA]</scope>
    <source>
        <strain evidence="1 2">DSM 44489</strain>
    </source>
</reference>
<organism evidence="1 2">
    <name type="scientific">Nocardia fluminea</name>
    <dbReference type="NCBI Taxonomy" id="134984"/>
    <lineage>
        <taxon>Bacteria</taxon>
        <taxon>Bacillati</taxon>
        <taxon>Actinomycetota</taxon>
        <taxon>Actinomycetes</taxon>
        <taxon>Mycobacteriales</taxon>
        <taxon>Nocardiaceae</taxon>
        <taxon>Nocardia</taxon>
    </lineage>
</organism>
<dbReference type="AlphaFoldDB" id="A0A2N3VLS1"/>
<name>A0A2N3VLS1_9NOCA</name>